<organism evidence="1 2">
    <name type="scientific">Senna tora</name>
    <dbReference type="NCBI Taxonomy" id="362788"/>
    <lineage>
        <taxon>Eukaryota</taxon>
        <taxon>Viridiplantae</taxon>
        <taxon>Streptophyta</taxon>
        <taxon>Embryophyta</taxon>
        <taxon>Tracheophyta</taxon>
        <taxon>Spermatophyta</taxon>
        <taxon>Magnoliopsida</taxon>
        <taxon>eudicotyledons</taxon>
        <taxon>Gunneridae</taxon>
        <taxon>Pentapetalae</taxon>
        <taxon>rosids</taxon>
        <taxon>fabids</taxon>
        <taxon>Fabales</taxon>
        <taxon>Fabaceae</taxon>
        <taxon>Caesalpinioideae</taxon>
        <taxon>Cassia clade</taxon>
        <taxon>Senna</taxon>
    </lineage>
</organism>
<evidence type="ECO:0000313" key="1">
    <source>
        <dbReference type="EMBL" id="KAF7827366.1"/>
    </source>
</evidence>
<protein>
    <submittedName>
        <fullName evidence="1">Uncharacterized protein</fullName>
    </submittedName>
</protein>
<dbReference type="EMBL" id="JAAIUW010000006">
    <property type="protein sequence ID" value="KAF7827366.1"/>
    <property type="molecule type" value="Genomic_DNA"/>
</dbReference>
<reference evidence="1" key="1">
    <citation type="submission" date="2020-09" db="EMBL/GenBank/DDBJ databases">
        <title>Genome-Enabled Discovery of Anthraquinone Biosynthesis in Senna tora.</title>
        <authorList>
            <person name="Kang S.-H."/>
            <person name="Pandey R.P."/>
            <person name="Lee C.-M."/>
            <person name="Sim J.-S."/>
            <person name="Jeong J.-T."/>
            <person name="Choi B.-S."/>
            <person name="Jung M."/>
            <person name="Ginzburg D."/>
            <person name="Zhao K."/>
            <person name="Won S.Y."/>
            <person name="Oh T.-J."/>
            <person name="Yu Y."/>
            <person name="Kim N.-H."/>
            <person name="Lee O.R."/>
            <person name="Lee T.-H."/>
            <person name="Bashyal P."/>
            <person name="Kim T.-S."/>
            <person name="Lee W.-H."/>
            <person name="Kawkins C."/>
            <person name="Kim C.-K."/>
            <person name="Kim J.S."/>
            <person name="Ahn B.O."/>
            <person name="Rhee S.Y."/>
            <person name="Sohng J.K."/>
        </authorList>
    </citation>
    <scope>NUCLEOTIDE SEQUENCE</scope>
    <source>
        <tissue evidence="1">Leaf</tissue>
    </source>
</reference>
<evidence type="ECO:0000313" key="2">
    <source>
        <dbReference type="Proteomes" id="UP000634136"/>
    </source>
</evidence>
<accession>A0A834TV73</accession>
<sequence length="70" mass="7681">MGTPGGGYGGGFALMVAKGSRWALFQRVFVDDEVWVEKRLCSSYGDLGRGRLRKRKTEGRNEEDEGLGLG</sequence>
<keyword evidence="2" id="KW-1185">Reference proteome</keyword>
<dbReference type="AlphaFoldDB" id="A0A834TV73"/>
<proteinExistence type="predicted"/>
<name>A0A834TV73_9FABA</name>
<dbReference type="Proteomes" id="UP000634136">
    <property type="component" value="Unassembled WGS sequence"/>
</dbReference>
<gene>
    <name evidence="1" type="ORF">G2W53_018530</name>
</gene>
<comment type="caution">
    <text evidence="1">The sequence shown here is derived from an EMBL/GenBank/DDBJ whole genome shotgun (WGS) entry which is preliminary data.</text>
</comment>